<reference evidence="5 6" key="1">
    <citation type="submission" date="2013-03" db="EMBL/GenBank/DDBJ databases">
        <title>The Genome Sequence of Capronia coronata CBS 617.96.</title>
        <authorList>
            <consortium name="The Broad Institute Genomics Platform"/>
            <person name="Cuomo C."/>
            <person name="de Hoog S."/>
            <person name="Gorbushina A."/>
            <person name="Walker B."/>
            <person name="Young S.K."/>
            <person name="Zeng Q."/>
            <person name="Gargeya S."/>
            <person name="Fitzgerald M."/>
            <person name="Haas B."/>
            <person name="Abouelleil A."/>
            <person name="Allen A.W."/>
            <person name="Alvarado L."/>
            <person name="Arachchi H.M."/>
            <person name="Berlin A.M."/>
            <person name="Chapman S.B."/>
            <person name="Gainer-Dewar J."/>
            <person name="Goldberg J."/>
            <person name="Griggs A."/>
            <person name="Gujja S."/>
            <person name="Hansen M."/>
            <person name="Howarth C."/>
            <person name="Imamovic A."/>
            <person name="Ireland A."/>
            <person name="Larimer J."/>
            <person name="McCowan C."/>
            <person name="Murphy C."/>
            <person name="Pearson M."/>
            <person name="Poon T.W."/>
            <person name="Priest M."/>
            <person name="Roberts A."/>
            <person name="Saif S."/>
            <person name="Shea T."/>
            <person name="Sisk P."/>
            <person name="Sykes S."/>
            <person name="Wortman J."/>
            <person name="Nusbaum C."/>
            <person name="Birren B."/>
        </authorList>
    </citation>
    <scope>NUCLEOTIDE SEQUENCE [LARGE SCALE GENOMIC DNA]</scope>
    <source>
        <strain evidence="5 6">CBS 617.96</strain>
    </source>
</reference>
<proteinExistence type="inferred from homology"/>
<dbReference type="InterPro" id="IPR006913">
    <property type="entry name" value="CENP-V/GFA"/>
</dbReference>
<dbReference type="AlphaFoldDB" id="W9XHX4"/>
<accession>W9XHX4</accession>
<feature type="domain" description="CENP-V/GFA" evidence="4">
    <location>
        <begin position="3"/>
        <end position="62"/>
    </location>
</feature>
<evidence type="ECO:0000256" key="3">
    <source>
        <dbReference type="ARBA" id="ARBA00022833"/>
    </source>
</evidence>
<evidence type="ECO:0000313" key="5">
    <source>
        <dbReference type="EMBL" id="EXJ80122.1"/>
    </source>
</evidence>
<feature type="non-terminal residue" evidence="5">
    <location>
        <position position="1"/>
    </location>
</feature>
<dbReference type="HOGENOM" id="CLU_2855792_0_0_1"/>
<dbReference type="GO" id="GO:0046872">
    <property type="term" value="F:metal ion binding"/>
    <property type="evidence" value="ECO:0007669"/>
    <property type="project" value="UniProtKB-KW"/>
</dbReference>
<dbReference type="InterPro" id="IPR011057">
    <property type="entry name" value="Mss4-like_sf"/>
</dbReference>
<dbReference type="Pfam" id="PF04828">
    <property type="entry name" value="GFA"/>
    <property type="match status" value="1"/>
</dbReference>
<dbReference type="EMBL" id="AMWN01000008">
    <property type="protein sequence ID" value="EXJ80122.1"/>
    <property type="molecule type" value="Genomic_DNA"/>
</dbReference>
<gene>
    <name evidence="5" type="ORF">A1O1_08264</name>
</gene>
<feature type="non-terminal residue" evidence="5">
    <location>
        <position position="65"/>
    </location>
</feature>
<comment type="caution">
    <text evidence="5">The sequence shown here is derived from an EMBL/GenBank/DDBJ whole genome shotgun (WGS) entry which is preliminary data.</text>
</comment>
<dbReference type="STRING" id="1182541.W9XHX4"/>
<dbReference type="Gene3D" id="3.90.1590.10">
    <property type="entry name" value="glutathione-dependent formaldehyde- activating enzyme (gfa)"/>
    <property type="match status" value="1"/>
</dbReference>
<evidence type="ECO:0000259" key="4">
    <source>
        <dbReference type="Pfam" id="PF04828"/>
    </source>
</evidence>
<evidence type="ECO:0000256" key="2">
    <source>
        <dbReference type="ARBA" id="ARBA00022723"/>
    </source>
</evidence>
<dbReference type="RefSeq" id="XP_007727316.1">
    <property type="nucleotide sequence ID" value="XM_007729126.1"/>
</dbReference>
<comment type="similarity">
    <text evidence="1">Belongs to the Gfa family.</text>
</comment>
<protein>
    <recommendedName>
        <fullName evidence="4">CENP-V/GFA domain-containing protein</fullName>
    </recommendedName>
</protein>
<sequence>AKFHRDNVDITKGANLIKTFTLTDTSSGHPKHKAFCTECGCTLWTIPTHHGGDFLMVRTSLIQTG</sequence>
<dbReference type="GO" id="GO:0016846">
    <property type="term" value="F:carbon-sulfur lyase activity"/>
    <property type="evidence" value="ECO:0007669"/>
    <property type="project" value="InterPro"/>
</dbReference>
<keyword evidence="6" id="KW-1185">Reference proteome</keyword>
<dbReference type="Proteomes" id="UP000019484">
    <property type="component" value="Unassembled WGS sequence"/>
</dbReference>
<keyword evidence="3" id="KW-0862">Zinc</keyword>
<evidence type="ECO:0000313" key="6">
    <source>
        <dbReference type="Proteomes" id="UP000019484"/>
    </source>
</evidence>
<evidence type="ECO:0000256" key="1">
    <source>
        <dbReference type="ARBA" id="ARBA00005495"/>
    </source>
</evidence>
<dbReference type="GeneID" id="19163115"/>
<organism evidence="5 6">
    <name type="scientific">Capronia coronata CBS 617.96</name>
    <dbReference type="NCBI Taxonomy" id="1182541"/>
    <lineage>
        <taxon>Eukaryota</taxon>
        <taxon>Fungi</taxon>
        <taxon>Dikarya</taxon>
        <taxon>Ascomycota</taxon>
        <taxon>Pezizomycotina</taxon>
        <taxon>Eurotiomycetes</taxon>
        <taxon>Chaetothyriomycetidae</taxon>
        <taxon>Chaetothyriales</taxon>
        <taxon>Herpotrichiellaceae</taxon>
        <taxon>Capronia</taxon>
    </lineage>
</organism>
<dbReference type="SUPFAM" id="SSF51316">
    <property type="entry name" value="Mss4-like"/>
    <property type="match status" value="1"/>
</dbReference>
<keyword evidence="2" id="KW-0479">Metal-binding</keyword>
<dbReference type="OrthoDB" id="406544at2759"/>
<name>W9XHX4_9EURO</name>